<gene>
    <name evidence="1" type="ORF">B7P43_G16771</name>
</gene>
<comment type="caution">
    <text evidence="1">The sequence shown here is derived from an EMBL/GenBank/DDBJ whole genome shotgun (WGS) entry which is preliminary data.</text>
</comment>
<keyword evidence="2" id="KW-1185">Reference proteome</keyword>
<reference evidence="1 2" key="1">
    <citation type="submission" date="2017-12" db="EMBL/GenBank/DDBJ databases">
        <title>Hemimetabolous genomes reveal molecular basis of termite eusociality.</title>
        <authorList>
            <person name="Harrison M.C."/>
            <person name="Jongepier E."/>
            <person name="Robertson H.M."/>
            <person name="Arning N."/>
            <person name="Bitard-Feildel T."/>
            <person name="Chao H."/>
            <person name="Childers C.P."/>
            <person name="Dinh H."/>
            <person name="Doddapaneni H."/>
            <person name="Dugan S."/>
            <person name="Gowin J."/>
            <person name="Greiner C."/>
            <person name="Han Y."/>
            <person name="Hu H."/>
            <person name="Hughes D.S.T."/>
            <person name="Huylmans A.-K."/>
            <person name="Kemena C."/>
            <person name="Kremer L.P.M."/>
            <person name="Lee S.L."/>
            <person name="Lopez-Ezquerra A."/>
            <person name="Mallet L."/>
            <person name="Monroy-Kuhn J.M."/>
            <person name="Moser A."/>
            <person name="Murali S.C."/>
            <person name="Muzny D.M."/>
            <person name="Otani S."/>
            <person name="Piulachs M.-D."/>
            <person name="Poelchau M."/>
            <person name="Qu J."/>
            <person name="Schaub F."/>
            <person name="Wada-Katsumata A."/>
            <person name="Worley K.C."/>
            <person name="Xie Q."/>
            <person name="Ylla G."/>
            <person name="Poulsen M."/>
            <person name="Gibbs R.A."/>
            <person name="Schal C."/>
            <person name="Richards S."/>
            <person name="Belles X."/>
            <person name="Korb J."/>
            <person name="Bornberg-Bauer E."/>
        </authorList>
    </citation>
    <scope>NUCLEOTIDE SEQUENCE [LARGE SCALE GENOMIC DNA]</scope>
    <source>
        <tissue evidence="1">Whole body</tissue>
    </source>
</reference>
<evidence type="ECO:0000313" key="1">
    <source>
        <dbReference type="EMBL" id="PNF13666.1"/>
    </source>
</evidence>
<proteinExistence type="predicted"/>
<name>A0A2J7PBE4_9NEOP</name>
<accession>A0A2J7PBE4</accession>
<evidence type="ECO:0000313" key="2">
    <source>
        <dbReference type="Proteomes" id="UP000235965"/>
    </source>
</evidence>
<dbReference type="AlphaFoldDB" id="A0A2J7PBE4"/>
<evidence type="ECO:0008006" key="3">
    <source>
        <dbReference type="Google" id="ProtNLM"/>
    </source>
</evidence>
<dbReference type="Proteomes" id="UP000235965">
    <property type="component" value="Unassembled WGS sequence"/>
</dbReference>
<dbReference type="EMBL" id="NEVH01027097">
    <property type="protein sequence ID" value="PNF13666.1"/>
    <property type="molecule type" value="Genomic_DNA"/>
</dbReference>
<dbReference type="InParanoid" id="A0A2J7PBE4"/>
<organism evidence="1 2">
    <name type="scientific">Cryptotermes secundus</name>
    <dbReference type="NCBI Taxonomy" id="105785"/>
    <lineage>
        <taxon>Eukaryota</taxon>
        <taxon>Metazoa</taxon>
        <taxon>Ecdysozoa</taxon>
        <taxon>Arthropoda</taxon>
        <taxon>Hexapoda</taxon>
        <taxon>Insecta</taxon>
        <taxon>Pterygota</taxon>
        <taxon>Neoptera</taxon>
        <taxon>Polyneoptera</taxon>
        <taxon>Dictyoptera</taxon>
        <taxon>Blattodea</taxon>
        <taxon>Blattoidea</taxon>
        <taxon>Termitoidae</taxon>
        <taxon>Kalotermitidae</taxon>
        <taxon>Cryptotermitinae</taxon>
        <taxon>Cryptotermes</taxon>
    </lineage>
</organism>
<sequence length="216" mass="23923">MPSAWIHSLSKQESERLAIELGVSVDGTLDDLRKRLKEKWSSLEPHLPSQLTAKSELAMGAAASGGDGTMNAGIPVQVSYVQAKMRGRVVGDLVRNIPMLSGTDPESVLHFLIRAQEVYDLNLVGDLDFLALLVGRTSGRVTQILGLHLGTSSRWRVVSFEISSTFLPPRIREEFLSKYVLWRFQSPTEELTEFIMSVVATARFLSYNGLLGVITY</sequence>
<protein>
    <recommendedName>
        <fullName evidence="3">SAP domain-containing protein</fullName>
    </recommendedName>
</protein>